<dbReference type="GO" id="GO:0004879">
    <property type="term" value="F:nuclear receptor activity"/>
    <property type="evidence" value="ECO:0007669"/>
    <property type="project" value="TreeGrafter"/>
</dbReference>
<dbReference type="Gene3D" id="1.10.565.10">
    <property type="entry name" value="Retinoid X Receptor"/>
    <property type="match status" value="1"/>
</dbReference>
<evidence type="ECO:0000256" key="8">
    <source>
        <dbReference type="ARBA" id="ARBA00023242"/>
    </source>
</evidence>
<dbReference type="PROSITE" id="PS51030">
    <property type="entry name" value="NUCLEAR_REC_DBD_2"/>
    <property type="match status" value="1"/>
</dbReference>
<dbReference type="PANTHER" id="PTHR24082:SF283">
    <property type="entry name" value="NUCLEAR HORMONE RECEPTOR HR96"/>
    <property type="match status" value="1"/>
</dbReference>
<keyword evidence="3" id="KW-0862">Zinc</keyword>
<feature type="domain" description="Nuclear receptor" evidence="9">
    <location>
        <begin position="18"/>
        <end position="94"/>
    </location>
</feature>
<evidence type="ECO:0000256" key="5">
    <source>
        <dbReference type="ARBA" id="ARBA00023125"/>
    </source>
</evidence>
<evidence type="ECO:0000256" key="4">
    <source>
        <dbReference type="ARBA" id="ARBA00023015"/>
    </source>
</evidence>
<evidence type="ECO:0000256" key="7">
    <source>
        <dbReference type="ARBA" id="ARBA00023170"/>
    </source>
</evidence>
<keyword evidence="7" id="KW-0675">Receptor</keyword>
<evidence type="ECO:0000256" key="1">
    <source>
        <dbReference type="ARBA" id="ARBA00022723"/>
    </source>
</evidence>
<reference evidence="10" key="1">
    <citation type="submission" date="2021-02" db="EMBL/GenBank/DDBJ databases">
        <authorList>
            <person name="Nowell W R."/>
        </authorList>
    </citation>
    <scope>NUCLEOTIDE SEQUENCE</scope>
</reference>
<dbReference type="CDD" id="cd06916">
    <property type="entry name" value="NR_DBD_like"/>
    <property type="match status" value="1"/>
</dbReference>
<dbReference type="InterPro" id="IPR035500">
    <property type="entry name" value="NHR-like_dom_sf"/>
</dbReference>
<keyword evidence="4" id="KW-0805">Transcription regulation</keyword>
<dbReference type="GO" id="GO:0000978">
    <property type="term" value="F:RNA polymerase II cis-regulatory region sequence-specific DNA binding"/>
    <property type="evidence" value="ECO:0007669"/>
    <property type="project" value="TreeGrafter"/>
</dbReference>
<proteinExistence type="predicted"/>
<evidence type="ECO:0000256" key="3">
    <source>
        <dbReference type="ARBA" id="ARBA00022833"/>
    </source>
</evidence>
<evidence type="ECO:0000313" key="10">
    <source>
        <dbReference type="EMBL" id="CAF0778489.1"/>
    </source>
</evidence>
<dbReference type="PRINTS" id="PR00047">
    <property type="entry name" value="STROIDFINGER"/>
</dbReference>
<dbReference type="SUPFAM" id="SSF48508">
    <property type="entry name" value="Nuclear receptor ligand-binding domain"/>
    <property type="match status" value="1"/>
</dbReference>
<dbReference type="InterPro" id="IPR001628">
    <property type="entry name" value="Znf_hrmn_rcpt"/>
</dbReference>
<gene>
    <name evidence="11" type="ORF">OKA104_LOCUS2540</name>
    <name evidence="10" type="ORF">VCS650_LOCUS2790</name>
</gene>
<keyword evidence="2" id="KW-0863">Zinc-finger</keyword>
<keyword evidence="8" id="KW-0539">Nucleus</keyword>
<dbReference type="GO" id="GO:0045944">
    <property type="term" value="P:positive regulation of transcription by RNA polymerase II"/>
    <property type="evidence" value="ECO:0007669"/>
    <property type="project" value="TreeGrafter"/>
</dbReference>
<keyword evidence="1" id="KW-0479">Metal-binding</keyword>
<dbReference type="AlphaFoldDB" id="A0A813R9V6"/>
<dbReference type="Proteomes" id="UP000663891">
    <property type="component" value="Unassembled WGS sequence"/>
</dbReference>
<dbReference type="InterPro" id="IPR013088">
    <property type="entry name" value="Znf_NHR/GATA"/>
</dbReference>
<dbReference type="EMBL" id="CAJOAY010000069">
    <property type="protein sequence ID" value="CAF3520028.1"/>
    <property type="molecule type" value="Genomic_DNA"/>
</dbReference>
<dbReference type="GO" id="GO:0008270">
    <property type="term" value="F:zinc ion binding"/>
    <property type="evidence" value="ECO:0007669"/>
    <property type="project" value="UniProtKB-KW"/>
</dbReference>
<dbReference type="EMBL" id="CAJNON010000014">
    <property type="protein sequence ID" value="CAF0778489.1"/>
    <property type="molecule type" value="Genomic_DNA"/>
</dbReference>
<evidence type="ECO:0000256" key="2">
    <source>
        <dbReference type="ARBA" id="ARBA00022771"/>
    </source>
</evidence>
<evidence type="ECO:0000313" key="11">
    <source>
        <dbReference type="EMBL" id="CAF3520028.1"/>
    </source>
</evidence>
<dbReference type="GO" id="GO:0000122">
    <property type="term" value="P:negative regulation of transcription by RNA polymerase II"/>
    <property type="evidence" value="ECO:0007669"/>
    <property type="project" value="TreeGrafter"/>
</dbReference>
<dbReference type="GO" id="GO:0030154">
    <property type="term" value="P:cell differentiation"/>
    <property type="evidence" value="ECO:0007669"/>
    <property type="project" value="TreeGrafter"/>
</dbReference>
<evidence type="ECO:0000259" key="9">
    <source>
        <dbReference type="PROSITE" id="PS51030"/>
    </source>
</evidence>
<evidence type="ECO:0000256" key="6">
    <source>
        <dbReference type="ARBA" id="ARBA00023163"/>
    </source>
</evidence>
<protein>
    <recommendedName>
        <fullName evidence="9">Nuclear receptor domain-containing protein</fullName>
    </recommendedName>
</protein>
<dbReference type="PROSITE" id="PS00031">
    <property type="entry name" value="NUCLEAR_REC_DBD_1"/>
    <property type="match status" value="1"/>
</dbReference>
<sequence>MSANSPPSDETKPTTKITSICQVCGDEASIINYGALTCLSCRTFFRRNGFNTKDVYLCRFGAKCELTKLSRKHCAACRLAKCLAVGMSSDLIRKEDLTSPKRKEDLTGLKRKSTQSHEQKFVENKTIMTIPQANALDFPADDCLRSNLNSSDWTIISNVIHAFDRFSPVPEIRRTIETITTSASSFQFDLNRTLQLISSFSNCLQLFISSVPDFKILTTSEQWSLLQRNMFGLLSIGGIYLMRESGIFDKPENEMAVVPLYGNEVVQQAKLLSRQLDCDPTLLKLMLIAIAFSSTCFTNDNRGNTTKDSLLLGTFRLFGSQNVYVELLWKYLNHQYDYYEAAQQFSKLMKRLLDAIKFSAEIYENNQIYQRFIDSLLEEAEKSTVINDKTIIPLWGKG</sequence>
<evidence type="ECO:0000313" key="12">
    <source>
        <dbReference type="Proteomes" id="UP000663891"/>
    </source>
</evidence>
<dbReference type="InterPro" id="IPR050234">
    <property type="entry name" value="Nuclear_hormone_rcpt_NR1"/>
</dbReference>
<dbReference type="Pfam" id="PF00105">
    <property type="entry name" value="zf-C4"/>
    <property type="match status" value="1"/>
</dbReference>
<dbReference type="Proteomes" id="UP000663881">
    <property type="component" value="Unassembled WGS sequence"/>
</dbReference>
<dbReference type="SMART" id="SM00399">
    <property type="entry name" value="ZnF_C4"/>
    <property type="match status" value="1"/>
</dbReference>
<accession>A0A813R9V6</accession>
<dbReference type="OrthoDB" id="5850793at2759"/>
<dbReference type="SUPFAM" id="SSF57716">
    <property type="entry name" value="Glucocorticoid receptor-like (DNA-binding domain)"/>
    <property type="match status" value="1"/>
</dbReference>
<keyword evidence="6" id="KW-0804">Transcription</keyword>
<dbReference type="PANTHER" id="PTHR24082">
    <property type="entry name" value="NUCLEAR HORMONE RECEPTOR"/>
    <property type="match status" value="1"/>
</dbReference>
<name>A0A813R9V6_9BILA</name>
<keyword evidence="5" id="KW-0238">DNA-binding</keyword>
<organism evidence="10 12">
    <name type="scientific">Adineta steineri</name>
    <dbReference type="NCBI Taxonomy" id="433720"/>
    <lineage>
        <taxon>Eukaryota</taxon>
        <taxon>Metazoa</taxon>
        <taxon>Spiralia</taxon>
        <taxon>Gnathifera</taxon>
        <taxon>Rotifera</taxon>
        <taxon>Eurotatoria</taxon>
        <taxon>Bdelloidea</taxon>
        <taxon>Adinetida</taxon>
        <taxon>Adinetidae</taxon>
        <taxon>Adineta</taxon>
    </lineage>
</organism>
<comment type="caution">
    <text evidence="10">The sequence shown here is derived from an EMBL/GenBank/DDBJ whole genome shotgun (WGS) entry which is preliminary data.</text>
</comment>
<dbReference type="Gene3D" id="3.30.50.10">
    <property type="entry name" value="Erythroid Transcription Factor GATA-1, subunit A"/>
    <property type="match status" value="1"/>
</dbReference>